<dbReference type="AlphaFoldDB" id="A0A392TUK2"/>
<organism evidence="2 3">
    <name type="scientific">Trifolium medium</name>
    <dbReference type="NCBI Taxonomy" id="97028"/>
    <lineage>
        <taxon>Eukaryota</taxon>
        <taxon>Viridiplantae</taxon>
        <taxon>Streptophyta</taxon>
        <taxon>Embryophyta</taxon>
        <taxon>Tracheophyta</taxon>
        <taxon>Spermatophyta</taxon>
        <taxon>Magnoliopsida</taxon>
        <taxon>eudicotyledons</taxon>
        <taxon>Gunneridae</taxon>
        <taxon>Pentapetalae</taxon>
        <taxon>rosids</taxon>
        <taxon>fabids</taxon>
        <taxon>Fabales</taxon>
        <taxon>Fabaceae</taxon>
        <taxon>Papilionoideae</taxon>
        <taxon>50 kb inversion clade</taxon>
        <taxon>NPAAA clade</taxon>
        <taxon>Hologalegina</taxon>
        <taxon>IRL clade</taxon>
        <taxon>Trifolieae</taxon>
        <taxon>Trifolium</taxon>
    </lineage>
</organism>
<protein>
    <submittedName>
        <fullName evidence="2">Uncharacterized protein</fullName>
    </submittedName>
</protein>
<evidence type="ECO:0000313" key="2">
    <source>
        <dbReference type="EMBL" id="MCI63796.1"/>
    </source>
</evidence>
<feature type="region of interest" description="Disordered" evidence="1">
    <location>
        <begin position="1"/>
        <end position="50"/>
    </location>
</feature>
<proteinExistence type="predicted"/>
<reference evidence="2 3" key="1">
    <citation type="journal article" date="2018" name="Front. Plant Sci.">
        <title>Red Clover (Trifolium pratense) and Zigzag Clover (T. medium) - A Picture of Genomic Similarities and Differences.</title>
        <authorList>
            <person name="Dluhosova J."/>
            <person name="Istvanek J."/>
            <person name="Nedelnik J."/>
            <person name="Repkova J."/>
        </authorList>
    </citation>
    <scope>NUCLEOTIDE SEQUENCE [LARGE SCALE GENOMIC DNA]</scope>
    <source>
        <strain evidence="3">cv. 10/8</strain>
        <tissue evidence="2">Leaf</tissue>
    </source>
</reference>
<accession>A0A392TUK2</accession>
<feature type="compositionally biased region" description="Basic residues" evidence="1">
    <location>
        <begin position="39"/>
        <end position="50"/>
    </location>
</feature>
<feature type="non-terminal residue" evidence="2">
    <location>
        <position position="1"/>
    </location>
</feature>
<comment type="caution">
    <text evidence="2">The sequence shown here is derived from an EMBL/GenBank/DDBJ whole genome shotgun (WGS) entry which is preliminary data.</text>
</comment>
<dbReference type="EMBL" id="LXQA010643763">
    <property type="protein sequence ID" value="MCI63796.1"/>
    <property type="molecule type" value="Genomic_DNA"/>
</dbReference>
<dbReference type="Proteomes" id="UP000265520">
    <property type="component" value="Unassembled WGS sequence"/>
</dbReference>
<sequence length="66" mass="7551">QGRSEEGRAIGAQNRDRTNNHHKTTAGDLDNGGAEGRRRSSHHHPVKLHHTRKVWSWLGEDMQKTF</sequence>
<evidence type="ECO:0000256" key="1">
    <source>
        <dbReference type="SAM" id="MobiDB-lite"/>
    </source>
</evidence>
<keyword evidence="3" id="KW-1185">Reference proteome</keyword>
<feature type="compositionally biased region" description="Basic and acidic residues" evidence="1">
    <location>
        <begin position="1"/>
        <end position="19"/>
    </location>
</feature>
<evidence type="ECO:0000313" key="3">
    <source>
        <dbReference type="Proteomes" id="UP000265520"/>
    </source>
</evidence>
<name>A0A392TUK2_9FABA</name>